<sequence>MPRVLVAYGFPRWKKPVVRQCVAPRRVIFVAAGEAVPEGSWVVVWGMNPEPAGAGRVLRLEDGFLRSVGLGADIVRPLSWVMDGEGLYYDATRPSELETLLATKRFSADECIRAAALRQRIVDLGLTKYN</sequence>
<dbReference type="Pfam" id="PF05159">
    <property type="entry name" value="Capsule_synth"/>
    <property type="match status" value="1"/>
</dbReference>
<dbReference type="GO" id="GO:0000271">
    <property type="term" value="P:polysaccharide biosynthetic process"/>
    <property type="evidence" value="ECO:0007669"/>
    <property type="project" value="InterPro"/>
</dbReference>
<name>T1A3D9_9ZZZZ</name>
<comment type="caution">
    <text evidence="1">The sequence shown here is derived from an EMBL/GenBank/DDBJ whole genome shotgun (WGS) entry which is preliminary data.</text>
</comment>
<protein>
    <submittedName>
        <fullName evidence="1">Capsule polysaccharide biosynthesis protein</fullName>
    </submittedName>
</protein>
<dbReference type="AlphaFoldDB" id="T1A3D9"/>
<reference evidence="1" key="1">
    <citation type="submission" date="2013-08" db="EMBL/GenBank/DDBJ databases">
        <authorList>
            <person name="Mendez C."/>
            <person name="Richter M."/>
            <person name="Ferrer M."/>
            <person name="Sanchez J."/>
        </authorList>
    </citation>
    <scope>NUCLEOTIDE SEQUENCE</scope>
</reference>
<dbReference type="EMBL" id="AUZX01013440">
    <property type="protein sequence ID" value="EQD35554.1"/>
    <property type="molecule type" value="Genomic_DNA"/>
</dbReference>
<feature type="non-terminal residue" evidence="1">
    <location>
        <position position="130"/>
    </location>
</feature>
<proteinExistence type="predicted"/>
<accession>T1A3D9</accession>
<evidence type="ECO:0000313" key="1">
    <source>
        <dbReference type="EMBL" id="EQD35554.1"/>
    </source>
</evidence>
<gene>
    <name evidence="1" type="ORF">B1A_18227</name>
</gene>
<dbReference type="GO" id="GO:0015774">
    <property type="term" value="P:polysaccharide transport"/>
    <property type="evidence" value="ECO:0007669"/>
    <property type="project" value="InterPro"/>
</dbReference>
<organism evidence="1">
    <name type="scientific">mine drainage metagenome</name>
    <dbReference type="NCBI Taxonomy" id="410659"/>
    <lineage>
        <taxon>unclassified sequences</taxon>
        <taxon>metagenomes</taxon>
        <taxon>ecological metagenomes</taxon>
    </lineage>
</organism>
<dbReference type="InterPro" id="IPR007833">
    <property type="entry name" value="Capsule_polysaccharide_synth"/>
</dbReference>
<reference evidence="1" key="2">
    <citation type="journal article" date="2014" name="ISME J.">
        <title>Microbial stratification in low pH oxic and suboxic macroscopic growths along an acid mine drainage.</title>
        <authorList>
            <person name="Mendez-Garcia C."/>
            <person name="Mesa V."/>
            <person name="Sprenger R.R."/>
            <person name="Richter M."/>
            <person name="Diez M.S."/>
            <person name="Solano J."/>
            <person name="Bargiela R."/>
            <person name="Golyshina O.V."/>
            <person name="Manteca A."/>
            <person name="Ramos J.L."/>
            <person name="Gallego J.R."/>
            <person name="Llorente I."/>
            <person name="Martins Dos Santos V.A."/>
            <person name="Jensen O.N."/>
            <person name="Pelaez A.I."/>
            <person name="Sanchez J."/>
            <person name="Ferrer M."/>
        </authorList>
    </citation>
    <scope>NUCLEOTIDE SEQUENCE</scope>
</reference>